<evidence type="ECO:0000313" key="19">
    <source>
        <dbReference type="EMBL" id="RNA66321.1"/>
    </source>
</evidence>
<dbReference type="GO" id="GO:0008551">
    <property type="term" value="F:P-type cadmium transporter activity"/>
    <property type="evidence" value="ECO:0007669"/>
    <property type="project" value="UniProtKB-EC"/>
</dbReference>
<sequence>MSKKEEYVVRGFTCANCASQFERNVQNIHGVTEAKVNFAASKVTVKGEATIEQIEEAGAFEDLKILKADQRIEEDHTPFWKKAKNIRVMIAAVLTFAGWVLLFQAGESHPLTITIFVIAVAIGGYRLFWQGLRNLLKFEFTMRTLMTIAIIGAGLIGEWGEAAIVVVLFALSEALESYSMEKARKSLRNLIDLAPRYTVAVRGNKEITVPVKDIRISDTLIVKPGENIPADGIVTEGSTTINEAAITGESIPAFKKTGDEVFAGTLNEEGLIKLEVSKGPEDTALAKIIHLVEEAQQEKAPAQQFIDRFAMVYTPAIMILAALIAMVPPLLFQASWGEWVYLGLATLVVGCPCALIISTPVAIVTAIGHSAHEGVLIKGGLHMEQAGKINAVAFDKTGTLTKGEPAVTDVVLPDGEKKENLLPLAYAIEKYSNHPLGKAVVRYTEKEDPEITENPLLIEGLENLPGRGIRGKAGNEEVFAASPEYVMETFPGLYSKDIETKVESLLKEGKTIIVIGSQKKVLGLFALQDEVKTDSYDSIKDLEALGIKKIVMLTGDHLYTAEAAGKEAGITDVRARLMPEDKLSVIRQLKNKGYNVGMVGDGVNDAPALAAADVSIAMGKGGTDAALETADISLMGDDLTKLPYTIRLSRKTMKVIKQNIIFSFVLKLAALMLVPFGLLTLWIAIFADIGATLLVTLNSLRLMKIKR</sequence>
<dbReference type="PANTHER" id="PTHR48085:SF5">
    <property type="entry name" value="CADMIUM_ZINC-TRANSPORTING ATPASE HMA4-RELATED"/>
    <property type="match status" value="1"/>
</dbReference>
<dbReference type="InterPro" id="IPR001757">
    <property type="entry name" value="P_typ_ATPase"/>
</dbReference>
<keyword evidence="19" id="KW-0378">Hydrolase</keyword>
<proteinExistence type="inferred from homology"/>
<organism evidence="19 20">
    <name type="scientific">Alteribacter keqinensis</name>
    <dbReference type="NCBI Taxonomy" id="2483800"/>
    <lineage>
        <taxon>Bacteria</taxon>
        <taxon>Bacillati</taxon>
        <taxon>Bacillota</taxon>
        <taxon>Bacilli</taxon>
        <taxon>Bacillales</taxon>
        <taxon>Bacillaceae</taxon>
        <taxon>Alteribacter</taxon>
    </lineage>
</organism>
<dbReference type="InterPro" id="IPR051014">
    <property type="entry name" value="Cation_Transport_ATPase_IB"/>
</dbReference>
<dbReference type="SUPFAM" id="SSF55008">
    <property type="entry name" value="HMA, heavy metal-associated domain"/>
    <property type="match status" value="1"/>
</dbReference>
<dbReference type="SUPFAM" id="SSF81653">
    <property type="entry name" value="Calcium ATPase, transduction domain A"/>
    <property type="match status" value="1"/>
</dbReference>
<keyword evidence="6" id="KW-0597">Phosphoprotein</keyword>
<evidence type="ECO:0000256" key="14">
    <source>
        <dbReference type="ARBA" id="ARBA00023136"/>
    </source>
</evidence>
<evidence type="ECO:0000256" key="7">
    <source>
        <dbReference type="ARBA" id="ARBA00022692"/>
    </source>
</evidence>
<dbReference type="NCBIfam" id="TIGR01494">
    <property type="entry name" value="ATPase_P-type"/>
    <property type="match status" value="1"/>
</dbReference>
<dbReference type="PROSITE" id="PS01047">
    <property type="entry name" value="HMA_1"/>
    <property type="match status" value="1"/>
</dbReference>
<dbReference type="SUPFAM" id="SSF56784">
    <property type="entry name" value="HAD-like"/>
    <property type="match status" value="1"/>
</dbReference>
<evidence type="ECO:0000259" key="18">
    <source>
        <dbReference type="PROSITE" id="PS50846"/>
    </source>
</evidence>
<evidence type="ECO:0000256" key="5">
    <source>
        <dbReference type="ARBA" id="ARBA00022539"/>
    </source>
</evidence>
<keyword evidence="9 17" id="KW-0547">Nucleotide-binding</keyword>
<evidence type="ECO:0000256" key="10">
    <source>
        <dbReference type="ARBA" id="ARBA00022840"/>
    </source>
</evidence>
<keyword evidence="11" id="KW-1278">Translocase</keyword>
<dbReference type="SFLD" id="SFLDF00027">
    <property type="entry name" value="p-type_atpase"/>
    <property type="match status" value="1"/>
</dbReference>
<dbReference type="GO" id="GO:0046872">
    <property type="term" value="F:metal ion binding"/>
    <property type="evidence" value="ECO:0007669"/>
    <property type="project" value="UniProtKB-KW"/>
</dbReference>
<evidence type="ECO:0000256" key="3">
    <source>
        <dbReference type="ARBA" id="ARBA00022448"/>
    </source>
</evidence>
<dbReference type="NCBIfam" id="TIGR01525">
    <property type="entry name" value="ATPase-IB_hvy"/>
    <property type="match status" value="1"/>
</dbReference>
<dbReference type="RefSeq" id="WP_122901802.1">
    <property type="nucleotide sequence ID" value="NZ_RHIB01000004.1"/>
</dbReference>
<dbReference type="PRINTS" id="PR00941">
    <property type="entry name" value="CDATPASE"/>
</dbReference>
<dbReference type="GO" id="GO:0005886">
    <property type="term" value="C:plasma membrane"/>
    <property type="evidence" value="ECO:0007669"/>
    <property type="project" value="UniProtKB-SubCell"/>
</dbReference>
<keyword evidence="7 17" id="KW-0812">Transmembrane</keyword>
<dbReference type="Pfam" id="PF00122">
    <property type="entry name" value="E1-E2_ATPase"/>
    <property type="match status" value="1"/>
</dbReference>
<evidence type="ECO:0000256" key="16">
    <source>
        <dbReference type="ARBA" id="ARBA00049338"/>
    </source>
</evidence>
<keyword evidence="14 17" id="KW-0472">Membrane</keyword>
<dbReference type="Gene3D" id="3.40.50.1000">
    <property type="entry name" value="HAD superfamily/HAD-like"/>
    <property type="match status" value="1"/>
</dbReference>
<dbReference type="SFLD" id="SFLDG00002">
    <property type="entry name" value="C1.7:_P-type_atpase_like"/>
    <property type="match status" value="1"/>
</dbReference>
<dbReference type="InterPro" id="IPR008250">
    <property type="entry name" value="ATPase_P-typ_transduc_dom_A_sf"/>
</dbReference>
<dbReference type="InterPro" id="IPR027256">
    <property type="entry name" value="P-typ_ATPase_IB"/>
</dbReference>
<dbReference type="InterPro" id="IPR036412">
    <property type="entry name" value="HAD-like_sf"/>
</dbReference>
<dbReference type="Gene3D" id="2.70.150.10">
    <property type="entry name" value="Calcium-transporting ATPase, cytoplasmic transduction domain A"/>
    <property type="match status" value="1"/>
</dbReference>
<evidence type="ECO:0000256" key="15">
    <source>
        <dbReference type="ARBA" id="ARBA00039103"/>
    </source>
</evidence>
<keyword evidence="20" id="KW-1185">Reference proteome</keyword>
<keyword evidence="13" id="KW-0406">Ion transport</keyword>
<comment type="subcellular location">
    <subcellularLocation>
        <location evidence="1">Cell membrane</location>
        <topology evidence="1">Multi-pass membrane protein</topology>
    </subcellularLocation>
</comment>
<dbReference type="EC" id="7.2.2.21" evidence="15"/>
<evidence type="ECO:0000256" key="12">
    <source>
        <dbReference type="ARBA" id="ARBA00022989"/>
    </source>
</evidence>
<dbReference type="InterPro" id="IPR059000">
    <property type="entry name" value="ATPase_P-type_domA"/>
</dbReference>
<dbReference type="InterPro" id="IPR023299">
    <property type="entry name" value="ATPase_P-typ_cyto_dom_N"/>
</dbReference>
<evidence type="ECO:0000256" key="17">
    <source>
        <dbReference type="RuleBase" id="RU362081"/>
    </source>
</evidence>
<keyword evidence="12 17" id="KW-1133">Transmembrane helix</keyword>
<evidence type="ECO:0000256" key="4">
    <source>
        <dbReference type="ARBA" id="ARBA00022475"/>
    </source>
</evidence>
<feature type="transmembrane region" description="Helical" evidence="17">
    <location>
        <begin position="309"/>
        <end position="327"/>
    </location>
</feature>
<evidence type="ECO:0000256" key="1">
    <source>
        <dbReference type="ARBA" id="ARBA00004651"/>
    </source>
</evidence>
<dbReference type="EMBL" id="RHIB01000004">
    <property type="protein sequence ID" value="RNA66321.1"/>
    <property type="molecule type" value="Genomic_DNA"/>
</dbReference>
<dbReference type="Pfam" id="PF00702">
    <property type="entry name" value="Hydrolase"/>
    <property type="match status" value="1"/>
</dbReference>
<keyword evidence="3" id="KW-0813">Transport</keyword>
<dbReference type="PROSITE" id="PS00154">
    <property type="entry name" value="ATPASE_E1_E2"/>
    <property type="match status" value="1"/>
</dbReference>
<keyword evidence="4 17" id="KW-1003">Cell membrane</keyword>
<keyword evidence="8 17" id="KW-0479">Metal-binding</keyword>
<dbReference type="FunFam" id="2.70.150.10:FF:000002">
    <property type="entry name" value="Copper-transporting ATPase 1, putative"/>
    <property type="match status" value="1"/>
</dbReference>
<feature type="domain" description="HMA" evidence="18">
    <location>
        <begin position="3"/>
        <end position="66"/>
    </location>
</feature>
<comment type="caution">
    <text evidence="19">The sequence shown here is derived from an EMBL/GenBank/DDBJ whole genome shotgun (WGS) entry which is preliminary data.</text>
</comment>
<evidence type="ECO:0000256" key="13">
    <source>
        <dbReference type="ARBA" id="ARBA00023065"/>
    </source>
</evidence>
<protein>
    <recommendedName>
        <fullName evidence="15">Cd(2+)-exporting ATPase</fullName>
        <ecNumber evidence="15">7.2.2.21</ecNumber>
    </recommendedName>
</protein>
<accession>A0A3M7TLH1</accession>
<feature type="transmembrane region" description="Helical" evidence="17">
    <location>
        <begin position="111"/>
        <end position="128"/>
    </location>
</feature>
<evidence type="ECO:0000256" key="9">
    <source>
        <dbReference type="ARBA" id="ARBA00022741"/>
    </source>
</evidence>
<evidence type="ECO:0000256" key="6">
    <source>
        <dbReference type="ARBA" id="ARBA00022553"/>
    </source>
</evidence>
<dbReference type="InterPro" id="IPR006121">
    <property type="entry name" value="HMA_dom"/>
</dbReference>
<keyword evidence="10 17" id="KW-0067">ATP-binding</keyword>
<feature type="transmembrane region" description="Helical" evidence="17">
    <location>
        <begin position="86"/>
        <end position="105"/>
    </location>
</feature>
<dbReference type="PANTHER" id="PTHR48085">
    <property type="entry name" value="CADMIUM/ZINC-TRANSPORTING ATPASE HMA2-RELATED"/>
    <property type="match status" value="1"/>
</dbReference>
<name>A0A3M7TLH1_9BACI</name>
<keyword evidence="5" id="KW-0104">Cadmium</keyword>
<dbReference type="Gene3D" id="3.40.1110.10">
    <property type="entry name" value="Calcium-transporting ATPase, cytoplasmic domain N"/>
    <property type="match status" value="1"/>
</dbReference>
<comment type="similarity">
    <text evidence="2 17">Belongs to the cation transport ATPase (P-type) (TC 3.A.3) family. Type IB subfamily.</text>
</comment>
<dbReference type="Pfam" id="PF00403">
    <property type="entry name" value="HMA"/>
    <property type="match status" value="1"/>
</dbReference>
<dbReference type="NCBIfam" id="TIGR01512">
    <property type="entry name" value="ATPase-IB2_Cd"/>
    <property type="match status" value="1"/>
</dbReference>
<evidence type="ECO:0000313" key="20">
    <source>
        <dbReference type="Proteomes" id="UP000278746"/>
    </source>
</evidence>
<gene>
    <name evidence="19" type="primary">cadA</name>
    <name evidence="19" type="ORF">EBO34_19600</name>
</gene>
<dbReference type="InterPro" id="IPR044492">
    <property type="entry name" value="P_typ_ATPase_HD_dom"/>
</dbReference>
<dbReference type="AlphaFoldDB" id="A0A3M7TLH1"/>
<dbReference type="SUPFAM" id="SSF81665">
    <property type="entry name" value="Calcium ATPase, transmembrane domain M"/>
    <property type="match status" value="1"/>
</dbReference>
<evidence type="ECO:0000256" key="11">
    <source>
        <dbReference type="ARBA" id="ARBA00022967"/>
    </source>
</evidence>
<dbReference type="SFLD" id="SFLDS00003">
    <property type="entry name" value="Haloacid_Dehalogenase"/>
    <property type="match status" value="1"/>
</dbReference>
<dbReference type="InterPro" id="IPR036163">
    <property type="entry name" value="HMA_dom_sf"/>
</dbReference>
<dbReference type="InterPro" id="IPR023214">
    <property type="entry name" value="HAD_sf"/>
</dbReference>
<dbReference type="Proteomes" id="UP000278746">
    <property type="component" value="Unassembled WGS sequence"/>
</dbReference>
<evidence type="ECO:0000256" key="8">
    <source>
        <dbReference type="ARBA" id="ARBA00022723"/>
    </source>
</evidence>
<dbReference type="CDD" id="cd00371">
    <property type="entry name" value="HMA"/>
    <property type="match status" value="1"/>
</dbReference>
<dbReference type="PRINTS" id="PR00119">
    <property type="entry name" value="CATATPASE"/>
</dbReference>
<dbReference type="GO" id="GO:0005524">
    <property type="term" value="F:ATP binding"/>
    <property type="evidence" value="ECO:0007669"/>
    <property type="project" value="UniProtKB-UniRule"/>
</dbReference>
<dbReference type="InterPro" id="IPR018303">
    <property type="entry name" value="ATPase_P-typ_P_site"/>
</dbReference>
<comment type="catalytic activity">
    <reaction evidence="16">
        <text>Cd(2+)(in) + ATP + H2O = Cd(2+)(out) + ADP + phosphate + H(+)</text>
        <dbReference type="Rhea" id="RHEA:12132"/>
        <dbReference type="ChEBI" id="CHEBI:15377"/>
        <dbReference type="ChEBI" id="CHEBI:15378"/>
        <dbReference type="ChEBI" id="CHEBI:30616"/>
        <dbReference type="ChEBI" id="CHEBI:43474"/>
        <dbReference type="ChEBI" id="CHEBI:48775"/>
        <dbReference type="ChEBI" id="CHEBI:456216"/>
        <dbReference type="EC" id="7.2.2.21"/>
    </reaction>
</comment>
<dbReference type="Gene3D" id="3.30.70.100">
    <property type="match status" value="1"/>
</dbReference>
<evidence type="ECO:0000256" key="2">
    <source>
        <dbReference type="ARBA" id="ARBA00006024"/>
    </source>
</evidence>
<dbReference type="PROSITE" id="PS50846">
    <property type="entry name" value="HMA_2"/>
    <property type="match status" value="1"/>
</dbReference>
<reference evidence="19 20" key="1">
    <citation type="submission" date="2018-10" db="EMBL/GenBank/DDBJ databases">
        <title>Bacillus Keqinensis sp. nov., a moderately halophilic bacterium isolated from a saline-alkaline lake.</title>
        <authorList>
            <person name="Wang H."/>
        </authorList>
    </citation>
    <scope>NUCLEOTIDE SEQUENCE [LARGE SCALE GENOMIC DNA]</scope>
    <source>
        <strain evidence="19 20">KQ-3</strain>
    </source>
</reference>
<dbReference type="GO" id="GO:0016887">
    <property type="term" value="F:ATP hydrolysis activity"/>
    <property type="evidence" value="ECO:0007669"/>
    <property type="project" value="InterPro"/>
</dbReference>
<feature type="transmembrane region" description="Helical" evidence="17">
    <location>
        <begin position="339"/>
        <end position="368"/>
    </location>
</feature>
<feature type="transmembrane region" description="Helical" evidence="17">
    <location>
        <begin position="680"/>
        <end position="700"/>
    </location>
</feature>
<dbReference type="InterPro" id="IPR023298">
    <property type="entry name" value="ATPase_P-typ_TM_dom_sf"/>
</dbReference>
<dbReference type="InterPro" id="IPR017969">
    <property type="entry name" value="Heavy-metal-associated_CS"/>
</dbReference>
<dbReference type="OrthoDB" id="9813266at2"/>